<dbReference type="AlphaFoldDB" id="A0A0G0RGA9"/>
<dbReference type="GO" id="GO:0046961">
    <property type="term" value="F:proton-transporting ATPase activity, rotational mechanism"/>
    <property type="evidence" value="ECO:0007669"/>
    <property type="project" value="TreeGrafter"/>
</dbReference>
<protein>
    <recommendedName>
        <fullName evidence="13">ATP synthase subunit b</fullName>
    </recommendedName>
    <alternativeName>
        <fullName evidence="13">ATP synthase F(0) sector subunit b</fullName>
    </alternativeName>
    <alternativeName>
        <fullName evidence="13">ATPase subunit I</fullName>
    </alternativeName>
    <alternativeName>
        <fullName evidence="13">F-type ATPase subunit b</fullName>
        <shortName evidence="13">F-ATPase subunit b</shortName>
    </alternativeName>
</protein>
<evidence type="ECO:0000256" key="3">
    <source>
        <dbReference type="ARBA" id="ARBA00022475"/>
    </source>
</evidence>
<dbReference type="GO" id="GO:0045259">
    <property type="term" value="C:proton-transporting ATP synthase complex"/>
    <property type="evidence" value="ECO:0007669"/>
    <property type="project" value="UniProtKB-KW"/>
</dbReference>
<dbReference type="PANTHER" id="PTHR33445:SF1">
    <property type="entry name" value="ATP SYNTHASE SUBUNIT B"/>
    <property type="match status" value="1"/>
</dbReference>
<feature type="transmembrane region" description="Helical" evidence="13">
    <location>
        <begin position="12"/>
        <end position="29"/>
    </location>
</feature>
<comment type="function">
    <text evidence="13">Component of the F(0) channel, it forms part of the peripheral stalk, linking F(1) to F(0).</text>
</comment>
<evidence type="ECO:0000256" key="5">
    <source>
        <dbReference type="ARBA" id="ARBA00022692"/>
    </source>
</evidence>
<keyword evidence="4 13" id="KW-0138">CF(0)</keyword>
<keyword evidence="7 13" id="KW-1133">Transmembrane helix</keyword>
<evidence type="ECO:0000256" key="1">
    <source>
        <dbReference type="ARBA" id="ARBA00005513"/>
    </source>
</evidence>
<dbReference type="Gene3D" id="6.10.250.1580">
    <property type="match status" value="1"/>
</dbReference>
<comment type="caution">
    <text evidence="15">The sequence shown here is derived from an EMBL/GenBank/DDBJ whole genome shotgun (WGS) entry which is preliminary data.</text>
</comment>
<evidence type="ECO:0000256" key="4">
    <source>
        <dbReference type="ARBA" id="ARBA00022547"/>
    </source>
</evidence>
<comment type="similarity">
    <text evidence="1 13 14">Belongs to the ATPase B chain family.</text>
</comment>
<evidence type="ECO:0000256" key="10">
    <source>
        <dbReference type="ARBA" id="ARBA00023310"/>
    </source>
</evidence>
<keyword evidence="8 13" id="KW-0406">Ion transport</keyword>
<keyword evidence="2 13" id="KW-0813">Transport</keyword>
<evidence type="ECO:0000313" key="15">
    <source>
        <dbReference type="EMBL" id="KKR12667.1"/>
    </source>
</evidence>
<keyword evidence="10 13" id="KW-0066">ATP synthesis</keyword>
<gene>
    <name evidence="13" type="primary">atpF</name>
    <name evidence="15" type="ORF">UT41_C0001G0211</name>
</gene>
<evidence type="ECO:0000256" key="8">
    <source>
        <dbReference type="ARBA" id="ARBA00023065"/>
    </source>
</evidence>
<evidence type="ECO:0000256" key="12">
    <source>
        <dbReference type="ARBA" id="ARBA00037847"/>
    </source>
</evidence>
<dbReference type="InterPro" id="IPR005864">
    <property type="entry name" value="ATP_synth_F0_bsu_bac"/>
</dbReference>
<keyword evidence="5 13" id="KW-0812">Transmembrane</keyword>
<keyword evidence="3 13" id="KW-1003">Cell membrane</keyword>
<dbReference type="PANTHER" id="PTHR33445">
    <property type="entry name" value="ATP SYNTHASE SUBUNIT B', CHLOROPLASTIC"/>
    <property type="match status" value="1"/>
</dbReference>
<dbReference type="HAMAP" id="MF_01398">
    <property type="entry name" value="ATP_synth_b_bprime"/>
    <property type="match status" value="1"/>
</dbReference>
<comment type="subunit">
    <text evidence="13">F-type ATPases have 2 components, F(1) - the catalytic core - and F(0) - the membrane proton channel. F(1) has five subunits: alpha(3), beta(3), gamma(1), delta(1), epsilon(1). F(0) has three main subunits: a(1), b(2) and c(10-14). The alpha and beta chains form an alternating ring which encloses part of the gamma chain. F(1) is attached to F(0) by a central stalk formed by the gamma and epsilon chains, while a peripheral stalk is formed by the delta and b chains.</text>
</comment>
<dbReference type="EMBL" id="LBWR01000001">
    <property type="protein sequence ID" value="KKR12667.1"/>
    <property type="molecule type" value="Genomic_DNA"/>
</dbReference>
<proteinExistence type="inferred from homology"/>
<organism evidence="15 16">
    <name type="scientific">Candidatus Wolfebacteria bacterium GW2011_GWC2_39_22</name>
    <dbReference type="NCBI Taxonomy" id="1619013"/>
    <lineage>
        <taxon>Bacteria</taxon>
        <taxon>Candidatus Wolfeibacteriota</taxon>
    </lineage>
</organism>
<dbReference type="InterPro" id="IPR028987">
    <property type="entry name" value="ATP_synth_B-like_membr_sf"/>
</dbReference>
<dbReference type="Pfam" id="PF00430">
    <property type="entry name" value="ATP-synt_B"/>
    <property type="match status" value="1"/>
</dbReference>
<accession>A0A0G0RGA9</accession>
<dbReference type="GO" id="GO:0005886">
    <property type="term" value="C:plasma membrane"/>
    <property type="evidence" value="ECO:0007669"/>
    <property type="project" value="UniProtKB-SubCell"/>
</dbReference>
<sequence length="163" mass="18560">MEELIKTFHIDWKLIIAQLINFAIVLFVLKRYAYGPVLKMMTERSDKIEKGIKDAEHAHKRLAEITEKEKEVLVEAKKQAGEIIAHAEAAAIKNKEIIVAESKKQAEKMLADATKKMEMEKNQMMQEIRTQVADLVVAATGKVIDEKMDSEKDRAIINKAINE</sequence>
<dbReference type="Proteomes" id="UP000034665">
    <property type="component" value="Unassembled WGS sequence"/>
</dbReference>
<evidence type="ECO:0000256" key="7">
    <source>
        <dbReference type="ARBA" id="ARBA00022989"/>
    </source>
</evidence>
<dbReference type="GO" id="GO:0046933">
    <property type="term" value="F:proton-transporting ATP synthase activity, rotational mechanism"/>
    <property type="evidence" value="ECO:0007669"/>
    <property type="project" value="UniProtKB-UniRule"/>
</dbReference>
<evidence type="ECO:0000313" key="16">
    <source>
        <dbReference type="Proteomes" id="UP000034665"/>
    </source>
</evidence>
<evidence type="ECO:0000256" key="14">
    <source>
        <dbReference type="RuleBase" id="RU003848"/>
    </source>
</evidence>
<name>A0A0G0RGA9_9BACT</name>
<dbReference type="NCBIfam" id="TIGR01144">
    <property type="entry name" value="ATP_synt_b"/>
    <property type="match status" value="1"/>
</dbReference>
<dbReference type="STRING" id="1619013.UT41_C0001G0211"/>
<reference evidence="15 16" key="1">
    <citation type="journal article" date="2015" name="Nature">
        <title>rRNA introns, odd ribosomes, and small enigmatic genomes across a large radiation of phyla.</title>
        <authorList>
            <person name="Brown C.T."/>
            <person name="Hug L.A."/>
            <person name="Thomas B.C."/>
            <person name="Sharon I."/>
            <person name="Castelle C.J."/>
            <person name="Singh A."/>
            <person name="Wilkins M.J."/>
            <person name="Williams K.H."/>
            <person name="Banfield J.F."/>
        </authorList>
    </citation>
    <scope>NUCLEOTIDE SEQUENCE [LARGE SCALE GENOMIC DNA]</scope>
</reference>
<evidence type="ECO:0000256" key="13">
    <source>
        <dbReference type="HAMAP-Rule" id="MF_01398"/>
    </source>
</evidence>
<evidence type="ECO:0000256" key="9">
    <source>
        <dbReference type="ARBA" id="ARBA00023136"/>
    </source>
</evidence>
<dbReference type="SUPFAM" id="SSF81573">
    <property type="entry name" value="F1F0 ATP synthase subunit B, membrane domain"/>
    <property type="match status" value="1"/>
</dbReference>
<keyword evidence="6 13" id="KW-0375">Hydrogen ion transport</keyword>
<evidence type="ECO:0000256" key="6">
    <source>
        <dbReference type="ARBA" id="ARBA00022781"/>
    </source>
</evidence>
<dbReference type="InterPro" id="IPR002146">
    <property type="entry name" value="ATP_synth_b/b'su_bac/chlpt"/>
</dbReference>
<dbReference type="CDD" id="cd06503">
    <property type="entry name" value="ATP-synt_Fo_b"/>
    <property type="match status" value="1"/>
</dbReference>
<comment type="subcellular location">
    <subcellularLocation>
        <location evidence="13">Cell membrane</location>
        <topology evidence="13">Single-pass membrane protein</topology>
    </subcellularLocation>
    <subcellularLocation>
        <location evidence="12">Endomembrane system</location>
        <topology evidence="12">Single-pass membrane protein</topology>
    </subcellularLocation>
</comment>
<evidence type="ECO:0000256" key="2">
    <source>
        <dbReference type="ARBA" id="ARBA00022448"/>
    </source>
</evidence>
<keyword evidence="9 13" id="KW-0472">Membrane</keyword>
<comment type="function">
    <text evidence="11 13">F(1)F(0) ATP synthase produces ATP from ADP in the presence of a proton or sodium gradient. F-type ATPases consist of two structural domains, F(1) containing the extramembraneous catalytic core and F(0) containing the membrane proton channel, linked together by a central stalk and a peripheral stalk. During catalysis, ATP synthesis in the catalytic domain of F(1) is coupled via a rotary mechanism of the central stalk subunits to proton translocation.</text>
</comment>
<dbReference type="InterPro" id="IPR050059">
    <property type="entry name" value="ATP_synthase_B_chain"/>
</dbReference>
<dbReference type="GO" id="GO:0012505">
    <property type="term" value="C:endomembrane system"/>
    <property type="evidence" value="ECO:0007669"/>
    <property type="project" value="UniProtKB-SubCell"/>
</dbReference>
<evidence type="ECO:0000256" key="11">
    <source>
        <dbReference type="ARBA" id="ARBA00025198"/>
    </source>
</evidence>